<evidence type="ECO:0000313" key="3">
    <source>
        <dbReference type="Proteomes" id="UP001215598"/>
    </source>
</evidence>
<comment type="caution">
    <text evidence="2">The sequence shown here is derived from an EMBL/GenBank/DDBJ whole genome shotgun (WGS) entry which is preliminary data.</text>
</comment>
<keyword evidence="1" id="KW-0812">Transmembrane</keyword>
<organism evidence="2 3">
    <name type="scientific">Mycena metata</name>
    <dbReference type="NCBI Taxonomy" id="1033252"/>
    <lineage>
        <taxon>Eukaryota</taxon>
        <taxon>Fungi</taxon>
        <taxon>Dikarya</taxon>
        <taxon>Basidiomycota</taxon>
        <taxon>Agaricomycotina</taxon>
        <taxon>Agaricomycetes</taxon>
        <taxon>Agaricomycetidae</taxon>
        <taxon>Agaricales</taxon>
        <taxon>Marasmiineae</taxon>
        <taxon>Mycenaceae</taxon>
        <taxon>Mycena</taxon>
    </lineage>
</organism>
<name>A0AAD7JEG1_9AGAR</name>
<feature type="transmembrane region" description="Helical" evidence="1">
    <location>
        <begin position="30"/>
        <end position="47"/>
    </location>
</feature>
<accession>A0AAD7JEG1</accession>
<dbReference type="EMBL" id="JARKIB010000034">
    <property type="protein sequence ID" value="KAJ7761662.1"/>
    <property type="molecule type" value="Genomic_DNA"/>
</dbReference>
<keyword evidence="1" id="KW-0472">Membrane</keyword>
<gene>
    <name evidence="2" type="ORF">B0H16DRAFT_1455869</name>
</gene>
<protein>
    <submittedName>
        <fullName evidence="2">Uncharacterized protein</fullName>
    </submittedName>
</protein>
<evidence type="ECO:0000313" key="2">
    <source>
        <dbReference type="EMBL" id="KAJ7761662.1"/>
    </source>
</evidence>
<sequence length="120" mass="13343">MVFSPSGHPVIVDLLTLAALSAQFDRGREIYPATLFLALELIFLGVVQSRRNAKHHLVDLPAGMRTAVIDTFPSRREAIQAQADAKREHNYHGPVSQLRARNAALKRQVVFLEAKLDSLC</sequence>
<proteinExistence type="predicted"/>
<evidence type="ECO:0000256" key="1">
    <source>
        <dbReference type="SAM" id="Phobius"/>
    </source>
</evidence>
<keyword evidence="1" id="KW-1133">Transmembrane helix</keyword>
<dbReference type="AlphaFoldDB" id="A0AAD7JEG1"/>
<reference evidence="2" key="1">
    <citation type="submission" date="2023-03" db="EMBL/GenBank/DDBJ databases">
        <title>Massive genome expansion in bonnet fungi (Mycena s.s.) driven by repeated elements and novel gene families across ecological guilds.</title>
        <authorList>
            <consortium name="Lawrence Berkeley National Laboratory"/>
            <person name="Harder C.B."/>
            <person name="Miyauchi S."/>
            <person name="Viragh M."/>
            <person name="Kuo A."/>
            <person name="Thoen E."/>
            <person name="Andreopoulos B."/>
            <person name="Lu D."/>
            <person name="Skrede I."/>
            <person name="Drula E."/>
            <person name="Henrissat B."/>
            <person name="Morin E."/>
            <person name="Kohler A."/>
            <person name="Barry K."/>
            <person name="LaButti K."/>
            <person name="Morin E."/>
            <person name="Salamov A."/>
            <person name="Lipzen A."/>
            <person name="Mereny Z."/>
            <person name="Hegedus B."/>
            <person name="Baldrian P."/>
            <person name="Stursova M."/>
            <person name="Weitz H."/>
            <person name="Taylor A."/>
            <person name="Grigoriev I.V."/>
            <person name="Nagy L.G."/>
            <person name="Martin F."/>
            <person name="Kauserud H."/>
        </authorList>
    </citation>
    <scope>NUCLEOTIDE SEQUENCE</scope>
    <source>
        <strain evidence="2">CBHHK182m</strain>
    </source>
</reference>
<keyword evidence="3" id="KW-1185">Reference proteome</keyword>
<dbReference type="Proteomes" id="UP001215598">
    <property type="component" value="Unassembled WGS sequence"/>
</dbReference>